<reference evidence="2 3" key="1">
    <citation type="submission" date="2020-11" db="EMBL/GenBank/DDBJ databases">
        <title>Kefir isolates.</title>
        <authorList>
            <person name="Marcisauskas S."/>
            <person name="Kim Y."/>
            <person name="Blasche S."/>
        </authorList>
    </citation>
    <scope>NUCLEOTIDE SEQUENCE [LARGE SCALE GENOMIC DNA]</scope>
    <source>
        <strain evidence="2 3">KR</strain>
    </source>
</reference>
<name>A0A9P6W509_RHOMI</name>
<feature type="compositionally biased region" description="Low complexity" evidence="1">
    <location>
        <begin position="8"/>
        <end position="17"/>
    </location>
</feature>
<feature type="region of interest" description="Disordered" evidence="1">
    <location>
        <begin position="1"/>
        <end position="48"/>
    </location>
</feature>
<gene>
    <name evidence="2" type="ORF">C6P46_003204</name>
</gene>
<comment type="caution">
    <text evidence="2">The sequence shown here is derived from an EMBL/GenBank/DDBJ whole genome shotgun (WGS) entry which is preliminary data.</text>
</comment>
<sequence>MWAADTTQSEGSESQSQCAPLQAGQGKGSGSSELAGQGGKKPRPARLCATPPAQKATWARAWSASTTGAQLCAITTSPPGLAFTRFHSSLSRHQSTLLTRLRTGACDLGAYKAHFEPERPMCACSGEPETREHLLLHCPLCASQRATLLSSLRLKSTPLAYLLSDQRVTKATLRFLTNSGRFDSLYSPPSEDPSS</sequence>
<dbReference type="OrthoDB" id="2529282at2759"/>
<protein>
    <recommendedName>
        <fullName evidence="4">Reverse transcriptase zinc-binding domain-containing protein</fullName>
    </recommendedName>
</protein>
<proteinExistence type="predicted"/>
<evidence type="ECO:0000313" key="2">
    <source>
        <dbReference type="EMBL" id="KAG0662699.1"/>
    </source>
</evidence>
<organism evidence="2 3">
    <name type="scientific">Rhodotorula mucilaginosa</name>
    <name type="common">Yeast</name>
    <name type="synonym">Rhodotorula rubra</name>
    <dbReference type="NCBI Taxonomy" id="5537"/>
    <lineage>
        <taxon>Eukaryota</taxon>
        <taxon>Fungi</taxon>
        <taxon>Dikarya</taxon>
        <taxon>Basidiomycota</taxon>
        <taxon>Pucciniomycotina</taxon>
        <taxon>Microbotryomycetes</taxon>
        <taxon>Sporidiobolales</taxon>
        <taxon>Sporidiobolaceae</taxon>
        <taxon>Rhodotorula</taxon>
    </lineage>
</organism>
<dbReference type="Proteomes" id="UP000777482">
    <property type="component" value="Unassembled WGS sequence"/>
</dbReference>
<accession>A0A9P6W509</accession>
<evidence type="ECO:0008006" key="4">
    <source>
        <dbReference type="Google" id="ProtNLM"/>
    </source>
</evidence>
<dbReference type="AlphaFoldDB" id="A0A9P6W509"/>
<evidence type="ECO:0000256" key="1">
    <source>
        <dbReference type="SAM" id="MobiDB-lite"/>
    </source>
</evidence>
<evidence type="ECO:0000313" key="3">
    <source>
        <dbReference type="Proteomes" id="UP000777482"/>
    </source>
</evidence>
<dbReference type="EMBL" id="PUHQ01000025">
    <property type="protein sequence ID" value="KAG0662699.1"/>
    <property type="molecule type" value="Genomic_DNA"/>
</dbReference>
<keyword evidence="3" id="KW-1185">Reference proteome</keyword>